<dbReference type="Proteomes" id="UP000018888">
    <property type="component" value="Unassembled WGS sequence"/>
</dbReference>
<sequence length="75" mass="9469">MFSTKKKLGIKKNFGFFFSKYNQKKKGYFLKENLDLFGIGIRNDQIFIRKFYNQIFFLKKICHYYLHEWRRKWKI</sequence>
<name>A0A2P4QZL8_RHIID</name>
<organism evidence="1 2">
    <name type="scientific">Rhizophagus irregularis (strain DAOM 181602 / DAOM 197198 / MUCL 43194)</name>
    <name type="common">Arbuscular mycorrhizal fungus</name>
    <name type="synonym">Glomus intraradices</name>
    <dbReference type="NCBI Taxonomy" id="747089"/>
    <lineage>
        <taxon>Eukaryota</taxon>
        <taxon>Fungi</taxon>
        <taxon>Fungi incertae sedis</taxon>
        <taxon>Mucoromycota</taxon>
        <taxon>Glomeromycotina</taxon>
        <taxon>Glomeromycetes</taxon>
        <taxon>Glomerales</taxon>
        <taxon>Glomeraceae</taxon>
        <taxon>Rhizophagus</taxon>
    </lineage>
</organism>
<accession>A0A2P4QZL8</accession>
<dbReference type="EMBL" id="AUPC02000002">
    <property type="protein sequence ID" value="POG83035.1"/>
    <property type="molecule type" value="Genomic_DNA"/>
</dbReference>
<evidence type="ECO:0000313" key="1">
    <source>
        <dbReference type="EMBL" id="POG83035.1"/>
    </source>
</evidence>
<protein>
    <submittedName>
        <fullName evidence="1">Uncharacterized protein</fullName>
    </submittedName>
</protein>
<gene>
    <name evidence="1" type="ORF">GLOIN_2v382745</name>
</gene>
<evidence type="ECO:0000313" key="2">
    <source>
        <dbReference type="Proteomes" id="UP000018888"/>
    </source>
</evidence>
<dbReference type="AlphaFoldDB" id="A0A2P4QZL8"/>
<comment type="caution">
    <text evidence="1">The sequence shown here is derived from an EMBL/GenBank/DDBJ whole genome shotgun (WGS) entry which is preliminary data.</text>
</comment>
<reference evidence="1 2" key="1">
    <citation type="journal article" date="2013" name="Proc. Natl. Acad. Sci. U.S.A.">
        <title>Genome of an arbuscular mycorrhizal fungus provides insight into the oldest plant symbiosis.</title>
        <authorList>
            <person name="Tisserant E."/>
            <person name="Malbreil M."/>
            <person name="Kuo A."/>
            <person name="Kohler A."/>
            <person name="Symeonidi A."/>
            <person name="Balestrini R."/>
            <person name="Charron P."/>
            <person name="Duensing N."/>
            <person name="Frei Dit Frey N."/>
            <person name="Gianinazzi-Pearson V."/>
            <person name="Gilbert L.B."/>
            <person name="Handa Y."/>
            <person name="Herr J.R."/>
            <person name="Hijri M."/>
            <person name="Koul R."/>
            <person name="Kawaguchi M."/>
            <person name="Krajinski F."/>
            <person name="Lammers P.J."/>
            <person name="Masclaux F.G."/>
            <person name="Murat C."/>
            <person name="Morin E."/>
            <person name="Ndikumana S."/>
            <person name="Pagni M."/>
            <person name="Petitpierre D."/>
            <person name="Requena N."/>
            <person name="Rosikiewicz P."/>
            <person name="Riley R."/>
            <person name="Saito K."/>
            <person name="San Clemente H."/>
            <person name="Shapiro H."/>
            <person name="van Tuinen D."/>
            <person name="Becard G."/>
            <person name="Bonfante P."/>
            <person name="Paszkowski U."/>
            <person name="Shachar-Hill Y.Y."/>
            <person name="Tuskan G.A."/>
            <person name="Young P.W."/>
            <person name="Sanders I.R."/>
            <person name="Henrissat B."/>
            <person name="Rensing S.A."/>
            <person name="Grigoriev I.V."/>
            <person name="Corradi N."/>
            <person name="Roux C."/>
            <person name="Martin F."/>
        </authorList>
    </citation>
    <scope>NUCLEOTIDE SEQUENCE [LARGE SCALE GENOMIC DNA]</scope>
    <source>
        <strain evidence="1 2">DAOM 197198</strain>
    </source>
</reference>
<keyword evidence="2" id="KW-1185">Reference proteome</keyword>
<proteinExistence type="predicted"/>
<reference evidence="1 2" key="2">
    <citation type="journal article" date="2018" name="New Phytol.">
        <title>High intraspecific genome diversity in the model arbuscular mycorrhizal symbiont Rhizophagus irregularis.</title>
        <authorList>
            <person name="Chen E.C.H."/>
            <person name="Morin E."/>
            <person name="Beaudet D."/>
            <person name="Noel J."/>
            <person name="Yildirir G."/>
            <person name="Ndikumana S."/>
            <person name="Charron P."/>
            <person name="St-Onge C."/>
            <person name="Giorgi J."/>
            <person name="Kruger M."/>
            <person name="Marton T."/>
            <person name="Ropars J."/>
            <person name="Grigoriev I.V."/>
            <person name="Hainaut M."/>
            <person name="Henrissat B."/>
            <person name="Roux C."/>
            <person name="Martin F."/>
            <person name="Corradi N."/>
        </authorList>
    </citation>
    <scope>NUCLEOTIDE SEQUENCE [LARGE SCALE GENOMIC DNA]</scope>
    <source>
        <strain evidence="1 2">DAOM 197198</strain>
    </source>
</reference>